<evidence type="ECO:0000256" key="5">
    <source>
        <dbReference type="ARBA" id="ARBA00023136"/>
    </source>
</evidence>
<comment type="subcellular location">
    <subcellularLocation>
        <location evidence="1">Cell membrane</location>
        <topology evidence="1">Multi-pass membrane protein</topology>
    </subcellularLocation>
</comment>
<gene>
    <name evidence="8" type="ORF">ACFOGI_00545</name>
</gene>
<evidence type="ECO:0000256" key="4">
    <source>
        <dbReference type="ARBA" id="ARBA00022989"/>
    </source>
</evidence>
<keyword evidence="3 6" id="KW-0812">Transmembrane</keyword>
<organism evidence="8 9">
    <name type="scientific">Virgibacillus xinjiangensis</name>
    <dbReference type="NCBI Taxonomy" id="393090"/>
    <lineage>
        <taxon>Bacteria</taxon>
        <taxon>Bacillati</taxon>
        <taxon>Bacillota</taxon>
        <taxon>Bacilli</taxon>
        <taxon>Bacillales</taxon>
        <taxon>Bacillaceae</taxon>
        <taxon>Virgibacillus</taxon>
    </lineage>
</organism>
<dbReference type="PANTHER" id="PTHR36115:SF9">
    <property type="entry name" value="LMO1584 PROTEIN"/>
    <property type="match status" value="1"/>
</dbReference>
<dbReference type="Pfam" id="PF06271">
    <property type="entry name" value="RDD"/>
    <property type="match status" value="1"/>
</dbReference>
<keyword evidence="9" id="KW-1185">Reference proteome</keyword>
<reference evidence="9" key="1">
    <citation type="journal article" date="2019" name="Int. J. Syst. Evol. Microbiol.">
        <title>The Global Catalogue of Microorganisms (GCM) 10K type strain sequencing project: providing services to taxonomists for standard genome sequencing and annotation.</title>
        <authorList>
            <consortium name="The Broad Institute Genomics Platform"/>
            <consortium name="The Broad Institute Genome Sequencing Center for Infectious Disease"/>
            <person name="Wu L."/>
            <person name="Ma J."/>
        </authorList>
    </citation>
    <scope>NUCLEOTIDE SEQUENCE [LARGE SCALE GENOMIC DNA]</scope>
    <source>
        <strain evidence="9">KCTC 13128</strain>
    </source>
</reference>
<keyword evidence="2" id="KW-1003">Cell membrane</keyword>
<dbReference type="EMBL" id="JBHRSA010000003">
    <property type="protein sequence ID" value="MFC3038740.1"/>
    <property type="molecule type" value="Genomic_DNA"/>
</dbReference>
<dbReference type="InterPro" id="IPR010432">
    <property type="entry name" value="RDD"/>
</dbReference>
<keyword evidence="5 6" id="KW-0472">Membrane</keyword>
<dbReference type="InterPro" id="IPR051791">
    <property type="entry name" value="Pra-immunoreactive"/>
</dbReference>
<evidence type="ECO:0000256" key="3">
    <source>
        <dbReference type="ARBA" id="ARBA00022692"/>
    </source>
</evidence>
<evidence type="ECO:0000259" key="7">
    <source>
        <dbReference type="Pfam" id="PF06271"/>
    </source>
</evidence>
<sequence length="139" mass="15264">MHPKPAGFWIRFLALFVDSLLSGVLTLLIAVLIGDTAYFSAAVGVSSMADSIGGLIYSVVFVILFTASNLMGSPGKLACRIKVVNTDMTQVTLWKSIGRWLAYFLSTITFLIGYMMAGWNEEKKALHDMVCGTRVVYRD</sequence>
<dbReference type="RefSeq" id="WP_390266796.1">
    <property type="nucleotide sequence ID" value="NZ_JBHRSA010000003.1"/>
</dbReference>
<keyword evidence="4 6" id="KW-1133">Transmembrane helix</keyword>
<dbReference type="Proteomes" id="UP001595279">
    <property type="component" value="Unassembled WGS sequence"/>
</dbReference>
<dbReference type="PANTHER" id="PTHR36115">
    <property type="entry name" value="PROLINE-RICH ANTIGEN HOMOLOG-RELATED"/>
    <property type="match status" value="1"/>
</dbReference>
<accession>A0ABV7CR68</accession>
<feature type="transmembrane region" description="Helical" evidence="6">
    <location>
        <begin position="54"/>
        <end position="72"/>
    </location>
</feature>
<feature type="domain" description="RDD" evidence="7">
    <location>
        <begin position="5"/>
        <end position="132"/>
    </location>
</feature>
<feature type="transmembrane region" description="Helical" evidence="6">
    <location>
        <begin position="12"/>
        <end position="34"/>
    </location>
</feature>
<evidence type="ECO:0000256" key="6">
    <source>
        <dbReference type="SAM" id="Phobius"/>
    </source>
</evidence>
<name>A0ABV7CR68_9BACI</name>
<proteinExistence type="predicted"/>
<evidence type="ECO:0000313" key="8">
    <source>
        <dbReference type="EMBL" id="MFC3038740.1"/>
    </source>
</evidence>
<comment type="caution">
    <text evidence="8">The sequence shown here is derived from an EMBL/GenBank/DDBJ whole genome shotgun (WGS) entry which is preliminary data.</text>
</comment>
<evidence type="ECO:0000256" key="1">
    <source>
        <dbReference type="ARBA" id="ARBA00004651"/>
    </source>
</evidence>
<evidence type="ECO:0000256" key="2">
    <source>
        <dbReference type="ARBA" id="ARBA00022475"/>
    </source>
</evidence>
<evidence type="ECO:0000313" key="9">
    <source>
        <dbReference type="Proteomes" id="UP001595279"/>
    </source>
</evidence>
<feature type="transmembrane region" description="Helical" evidence="6">
    <location>
        <begin position="100"/>
        <end position="119"/>
    </location>
</feature>
<protein>
    <submittedName>
        <fullName evidence="8">RDD family protein</fullName>
    </submittedName>
</protein>